<keyword evidence="7" id="KW-1003">Cell membrane</keyword>
<name>A0A974XFI8_9FIRM</name>
<comment type="pathway">
    <text evidence="7">Cell wall biogenesis; peptidoglycan biosynthesis.</text>
</comment>
<dbReference type="EC" id="2.7.8.13" evidence="7 8"/>
<evidence type="ECO:0000256" key="3">
    <source>
        <dbReference type="ARBA" id="ARBA00022679"/>
    </source>
</evidence>
<keyword evidence="7 9" id="KW-0479">Metal-binding</keyword>
<keyword evidence="7" id="KW-0131">Cell cycle</keyword>
<gene>
    <name evidence="7" type="primary">mraY</name>
    <name evidence="10" type="ORF">J0B03_02250</name>
</gene>
<dbReference type="HAMAP" id="MF_00038">
    <property type="entry name" value="MraY"/>
    <property type="match status" value="1"/>
</dbReference>
<dbReference type="InterPro" id="IPR000715">
    <property type="entry name" value="Glycosyl_transferase_4"/>
</dbReference>
<keyword evidence="7 9" id="KW-0460">Magnesium</keyword>
<dbReference type="KEGG" id="alka:J0B03_02250"/>
<comment type="function">
    <text evidence="7">Catalyzes the initial step of the lipid cycle reactions in the biosynthesis of the cell wall peptidoglycan: transfers peptidoglycan precursor phospho-MurNAc-pentapeptide from UDP-MurNAc-pentapeptide onto the lipid carrier undecaprenyl phosphate, yielding undecaprenyl-pyrophosphoryl-MurNAc-pentapeptide, known as lipid I.</text>
</comment>
<evidence type="ECO:0000313" key="10">
    <source>
        <dbReference type="EMBL" id="QSX08922.1"/>
    </source>
</evidence>
<dbReference type="PANTHER" id="PTHR22926">
    <property type="entry name" value="PHOSPHO-N-ACETYLMURAMOYL-PENTAPEPTIDE-TRANSFERASE"/>
    <property type="match status" value="1"/>
</dbReference>
<dbReference type="RefSeq" id="WP_207300263.1">
    <property type="nucleotide sequence ID" value="NZ_CP071444.1"/>
</dbReference>
<dbReference type="NCBIfam" id="TIGR00445">
    <property type="entry name" value="mraY"/>
    <property type="match status" value="1"/>
</dbReference>
<dbReference type="PROSITE" id="PS01347">
    <property type="entry name" value="MRAY_1"/>
    <property type="match status" value="1"/>
</dbReference>
<dbReference type="GO" id="GO:0051301">
    <property type="term" value="P:cell division"/>
    <property type="evidence" value="ECO:0007669"/>
    <property type="project" value="UniProtKB-KW"/>
</dbReference>
<keyword evidence="6 7" id="KW-0472">Membrane</keyword>
<evidence type="ECO:0000256" key="6">
    <source>
        <dbReference type="ARBA" id="ARBA00023136"/>
    </source>
</evidence>
<feature type="binding site" evidence="9">
    <location>
        <position position="164"/>
    </location>
    <ligand>
        <name>Mg(2+)</name>
        <dbReference type="ChEBI" id="CHEBI:18420"/>
    </ligand>
</feature>
<dbReference type="CDD" id="cd06852">
    <property type="entry name" value="GT_MraY"/>
    <property type="match status" value="1"/>
</dbReference>
<proteinExistence type="inferred from homology"/>
<evidence type="ECO:0000256" key="4">
    <source>
        <dbReference type="ARBA" id="ARBA00022692"/>
    </source>
</evidence>
<keyword evidence="7" id="KW-0961">Cell wall biogenesis/degradation</keyword>
<feature type="transmembrane region" description="Helical" evidence="7">
    <location>
        <begin position="172"/>
        <end position="190"/>
    </location>
</feature>
<evidence type="ECO:0000256" key="7">
    <source>
        <dbReference type="HAMAP-Rule" id="MF_00038"/>
    </source>
</evidence>
<comment type="similarity">
    <text evidence="2 7">Belongs to the glycosyltransferase 4 family. MraY subfamily.</text>
</comment>
<dbReference type="PANTHER" id="PTHR22926:SF5">
    <property type="entry name" value="PHOSPHO-N-ACETYLMURAMOYL-PENTAPEPTIDE-TRANSFERASE HOMOLOG"/>
    <property type="match status" value="1"/>
</dbReference>
<dbReference type="Pfam" id="PF00953">
    <property type="entry name" value="Glycos_transf_4"/>
    <property type="match status" value="1"/>
</dbReference>
<keyword evidence="5 7" id="KW-1133">Transmembrane helix</keyword>
<comment type="subcellular location">
    <subcellularLocation>
        <location evidence="7">Cell membrane</location>
        <topology evidence="7">Multi-pass membrane protein</topology>
    </subcellularLocation>
    <subcellularLocation>
        <location evidence="1">Membrane</location>
        <topology evidence="1">Multi-pass membrane protein</topology>
    </subcellularLocation>
</comment>
<protein>
    <recommendedName>
        <fullName evidence="7 8">Phospho-N-acetylmuramoyl-pentapeptide-transferase</fullName>
        <ecNumber evidence="7 8">2.7.8.13</ecNumber>
    </recommendedName>
    <alternativeName>
        <fullName evidence="7">UDP-MurNAc-pentapeptide phosphotransferase</fullName>
    </alternativeName>
</protein>
<keyword evidence="11" id="KW-1185">Reference proteome</keyword>
<dbReference type="InterPro" id="IPR003524">
    <property type="entry name" value="PNAcMuramoyl-5peptid_Trfase"/>
</dbReference>
<dbReference type="AlphaFoldDB" id="A0A974XFI8"/>
<evidence type="ECO:0000256" key="9">
    <source>
        <dbReference type="PIRSR" id="PIRSR600715-1"/>
    </source>
</evidence>
<dbReference type="GO" id="GO:0008963">
    <property type="term" value="F:phospho-N-acetylmuramoyl-pentapeptide-transferase activity"/>
    <property type="evidence" value="ECO:0007669"/>
    <property type="project" value="UniProtKB-UniRule"/>
</dbReference>
<feature type="transmembrane region" description="Helical" evidence="7">
    <location>
        <begin position="146"/>
        <end position="165"/>
    </location>
</feature>
<evidence type="ECO:0000256" key="5">
    <source>
        <dbReference type="ARBA" id="ARBA00022989"/>
    </source>
</evidence>
<sequence length="316" mass="34166">MTQYIWSGLLGLALSLVMGPMVLPLLRKWKFGQTIREEGPQRHLAKSGTPTMGGIVFILGALIPTAILAAKDYRLAIVVLSFVGFGAIGFIDDYIKVVLKRNLGLRAWQKIAFQLVLAIVISIIGYSKVGSTIMIPFVERSWDLGFWYIPFQVFVVLSFVNAVNLTDGLDGLAAGVSIFAFLIFLVMGLVFEWSTIGVFAAALVGALGGFLRINIHPAKVFMGDTGSMALGGGLCALIVLSGAPLVLLIGGGVFFLETLSVAIQVLYFKATKGKRIFKMTPIHHHFELSGWGEWKVVLVFWTAAALFGLLAIASVL</sequence>
<comment type="catalytic activity">
    <reaction evidence="7">
        <text>UDP-N-acetyl-alpha-D-muramoyl-L-alanyl-gamma-D-glutamyl-meso-2,6-diaminopimeloyl-D-alanyl-D-alanine + di-trans,octa-cis-undecaprenyl phosphate = di-trans,octa-cis-undecaprenyl diphospho-N-acetyl-alpha-D-muramoyl-L-alanyl-D-glutamyl-meso-2,6-diaminopimeloyl-D-alanyl-D-alanine + UMP</text>
        <dbReference type="Rhea" id="RHEA:28386"/>
        <dbReference type="ChEBI" id="CHEBI:57865"/>
        <dbReference type="ChEBI" id="CHEBI:60392"/>
        <dbReference type="ChEBI" id="CHEBI:61386"/>
        <dbReference type="ChEBI" id="CHEBI:61387"/>
        <dbReference type="EC" id="2.7.8.13"/>
    </reaction>
</comment>
<dbReference type="Pfam" id="PF10555">
    <property type="entry name" value="MraY_sig1"/>
    <property type="match status" value="1"/>
</dbReference>
<dbReference type="GO" id="GO:0046872">
    <property type="term" value="F:metal ion binding"/>
    <property type="evidence" value="ECO:0007669"/>
    <property type="project" value="UniProtKB-KW"/>
</dbReference>
<feature type="transmembrane region" description="Helical" evidence="7">
    <location>
        <begin position="47"/>
        <end position="69"/>
    </location>
</feature>
<evidence type="ECO:0000256" key="2">
    <source>
        <dbReference type="ARBA" id="ARBA00005583"/>
    </source>
</evidence>
<feature type="transmembrane region" description="Helical" evidence="7">
    <location>
        <begin position="196"/>
        <end position="213"/>
    </location>
</feature>
<dbReference type="GO" id="GO:0005886">
    <property type="term" value="C:plasma membrane"/>
    <property type="evidence" value="ECO:0007669"/>
    <property type="project" value="UniProtKB-SubCell"/>
</dbReference>
<dbReference type="Proteomes" id="UP000663499">
    <property type="component" value="Chromosome"/>
</dbReference>
<dbReference type="GO" id="GO:0008360">
    <property type="term" value="P:regulation of cell shape"/>
    <property type="evidence" value="ECO:0007669"/>
    <property type="project" value="UniProtKB-KW"/>
</dbReference>
<comment type="cofactor">
    <cofactor evidence="7 9">
        <name>Mg(2+)</name>
        <dbReference type="ChEBI" id="CHEBI:18420"/>
    </cofactor>
</comment>
<keyword evidence="7" id="KW-0133">Cell shape</keyword>
<accession>A0A974XFI8</accession>
<dbReference type="InterPro" id="IPR018480">
    <property type="entry name" value="PNAcMuramoyl-5peptid_Trfase_CS"/>
</dbReference>
<feature type="transmembrane region" description="Helical" evidence="7">
    <location>
        <begin position="6"/>
        <end position="26"/>
    </location>
</feature>
<feature type="transmembrane region" description="Helical" evidence="7">
    <location>
        <begin position="220"/>
        <end position="240"/>
    </location>
</feature>
<keyword evidence="3 7" id="KW-0808">Transferase</keyword>
<dbReference type="PROSITE" id="PS01348">
    <property type="entry name" value="MRAY_2"/>
    <property type="match status" value="1"/>
</dbReference>
<evidence type="ECO:0000256" key="8">
    <source>
        <dbReference type="NCBIfam" id="TIGR00445"/>
    </source>
</evidence>
<keyword evidence="7" id="KW-0132">Cell division</keyword>
<feature type="transmembrane region" description="Helical" evidence="7">
    <location>
        <begin position="296"/>
        <end position="315"/>
    </location>
</feature>
<keyword evidence="7" id="KW-0573">Peptidoglycan synthesis</keyword>
<evidence type="ECO:0000313" key="11">
    <source>
        <dbReference type="Proteomes" id="UP000663499"/>
    </source>
</evidence>
<feature type="transmembrane region" description="Helical" evidence="7">
    <location>
        <begin position="75"/>
        <end position="95"/>
    </location>
</feature>
<dbReference type="GO" id="GO:0009252">
    <property type="term" value="P:peptidoglycan biosynthetic process"/>
    <property type="evidence" value="ECO:0007669"/>
    <property type="project" value="UniProtKB-UniRule"/>
</dbReference>
<dbReference type="EMBL" id="CP071444">
    <property type="protein sequence ID" value="QSX08922.1"/>
    <property type="molecule type" value="Genomic_DNA"/>
</dbReference>
<feature type="transmembrane region" description="Helical" evidence="7">
    <location>
        <begin position="246"/>
        <end position="268"/>
    </location>
</feature>
<reference evidence="10" key="1">
    <citation type="submission" date="2021-03" db="EMBL/GenBank/DDBJ databases">
        <title>Alkalibacter marinus sp. nov., isolated from tidal flat sediment.</title>
        <authorList>
            <person name="Namirimu T."/>
            <person name="Yang J.-A."/>
            <person name="Yang S.-H."/>
            <person name="Kim Y.-J."/>
            <person name="Kwon K.K."/>
        </authorList>
    </citation>
    <scope>NUCLEOTIDE SEQUENCE</scope>
    <source>
        <strain evidence="10">ES005</strain>
    </source>
</reference>
<organism evidence="10 11">
    <name type="scientific">Alkalibacter rhizosphaerae</name>
    <dbReference type="NCBI Taxonomy" id="2815577"/>
    <lineage>
        <taxon>Bacteria</taxon>
        <taxon>Bacillati</taxon>
        <taxon>Bacillota</taxon>
        <taxon>Clostridia</taxon>
        <taxon>Eubacteriales</taxon>
        <taxon>Eubacteriaceae</taxon>
        <taxon>Alkalibacter</taxon>
    </lineage>
</organism>
<dbReference type="GO" id="GO:0071555">
    <property type="term" value="P:cell wall organization"/>
    <property type="evidence" value="ECO:0007669"/>
    <property type="project" value="UniProtKB-KW"/>
</dbReference>
<feature type="transmembrane region" description="Helical" evidence="7">
    <location>
        <begin position="107"/>
        <end position="126"/>
    </location>
</feature>
<evidence type="ECO:0000256" key="1">
    <source>
        <dbReference type="ARBA" id="ARBA00004141"/>
    </source>
</evidence>
<keyword evidence="4 7" id="KW-0812">Transmembrane</keyword>
<feature type="binding site" evidence="9">
    <location>
        <position position="224"/>
    </location>
    <ligand>
        <name>Mg(2+)</name>
        <dbReference type="ChEBI" id="CHEBI:18420"/>
    </ligand>
</feature>